<dbReference type="SUPFAM" id="SSF48179">
    <property type="entry name" value="6-phosphogluconate dehydrogenase C-terminal domain-like"/>
    <property type="match status" value="1"/>
</dbReference>
<comment type="similarity">
    <text evidence="1 4">Belongs to the pyrroline-5-carboxylate reductase family.</text>
</comment>
<accession>A0ABN6S4K2</accession>
<evidence type="ECO:0000256" key="2">
    <source>
        <dbReference type="ARBA" id="ARBA00022857"/>
    </source>
</evidence>
<dbReference type="NCBIfam" id="TIGR00112">
    <property type="entry name" value="proC"/>
    <property type="match status" value="1"/>
</dbReference>
<comment type="function">
    <text evidence="4">Catalyzes the reduction of 1-pyrroline-5-carboxylate (PCA) to L-proline.</text>
</comment>
<dbReference type="Proteomes" id="UP001317742">
    <property type="component" value="Chromosome"/>
</dbReference>
<comment type="subcellular location">
    <subcellularLocation>
        <location evidence="4">Cytoplasm</location>
    </subcellularLocation>
</comment>
<dbReference type="Pfam" id="PF14748">
    <property type="entry name" value="P5CR_dimer"/>
    <property type="match status" value="1"/>
</dbReference>
<proteinExistence type="inferred from homology"/>
<dbReference type="InterPro" id="IPR036291">
    <property type="entry name" value="NAD(P)-bd_dom_sf"/>
</dbReference>
<feature type="domain" description="Pyrroline-5-carboxylate reductase dimerisation" evidence="7">
    <location>
        <begin position="158"/>
        <end position="262"/>
    </location>
</feature>
<dbReference type="PIRSF" id="PIRSF000193">
    <property type="entry name" value="Pyrrol-5-carb_rd"/>
    <property type="match status" value="1"/>
</dbReference>
<keyword evidence="4" id="KW-0641">Proline biosynthesis</keyword>
<evidence type="ECO:0000256" key="4">
    <source>
        <dbReference type="HAMAP-Rule" id="MF_01925"/>
    </source>
</evidence>
<dbReference type="SUPFAM" id="SSF51735">
    <property type="entry name" value="NAD(P)-binding Rossmann-fold domains"/>
    <property type="match status" value="1"/>
</dbReference>
<dbReference type="InterPro" id="IPR000304">
    <property type="entry name" value="Pyrroline-COOH_reductase"/>
</dbReference>
<dbReference type="InterPro" id="IPR028939">
    <property type="entry name" value="P5C_Rdtase_cat_N"/>
</dbReference>
<dbReference type="PANTHER" id="PTHR11645:SF0">
    <property type="entry name" value="PYRROLINE-5-CARBOXYLATE REDUCTASE 3"/>
    <property type="match status" value="1"/>
</dbReference>
<dbReference type="Pfam" id="PF03807">
    <property type="entry name" value="F420_oxidored"/>
    <property type="match status" value="1"/>
</dbReference>
<gene>
    <name evidence="8" type="primary">proC_2</name>
    <name evidence="4" type="synonym">proC</name>
    <name evidence="8" type="ORF">SYK_14020</name>
</gene>
<dbReference type="EC" id="1.5.1.2" evidence="4 5"/>
<comment type="catalytic activity">
    <reaction evidence="4">
        <text>L-proline + NADP(+) = (S)-1-pyrroline-5-carboxylate + NADPH + 2 H(+)</text>
        <dbReference type="Rhea" id="RHEA:14109"/>
        <dbReference type="ChEBI" id="CHEBI:15378"/>
        <dbReference type="ChEBI" id="CHEBI:17388"/>
        <dbReference type="ChEBI" id="CHEBI:57783"/>
        <dbReference type="ChEBI" id="CHEBI:58349"/>
        <dbReference type="ChEBI" id="CHEBI:60039"/>
        <dbReference type="EC" id="1.5.1.2"/>
    </reaction>
</comment>
<keyword evidence="3 4" id="KW-0560">Oxidoreductase</keyword>
<evidence type="ECO:0000313" key="9">
    <source>
        <dbReference type="Proteomes" id="UP001317742"/>
    </source>
</evidence>
<comment type="catalytic activity">
    <reaction evidence="4">
        <text>L-proline + NAD(+) = (S)-1-pyrroline-5-carboxylate + NADH + 2 H(+)</text>
        <dbReference type="Rhea" id="RHEA:14105"/>
        <dbReference type="ChEBI" id="CHEBI:15378"/>
        <dbReference type="ChEBI" id="CHEBI:17388"/>
        <dbReference type="ChEBI" id="CHEBI:57540"/>
        <dbReference type="ChEBI" id="CHEBI:57945"/>
        <dbReference type="ChEBI" id="CHEBI:60039"/>
        <dbReference type="EC" id="1.5.1.2"/>
    </reaction>
</comment>
<feature type="domain" description="Pyrroline-5-carboxylate reductase catalytic N-terminal" evidence="6">
    <location>
        <begin position="3"/>
        <end position="94"/>
    </location>
</feature>
<keyword evidence="4" id="KW-0028">Amino-acid biosynthesis</keyword>
<evidence type="ECO:0000259" key="7">
    <source>
        <dbReference type="Pfam" id="PF14748"/>
    </source>
</evidence>
<sequence>MNIGFIGTGNMGGAIIRTLSEVENLTVYGLNQTRKKLEELAKETGLVPCDSIEELTTKSDFIVLAVKPQQVKGIWSKMVPALTKDKCLVSIAAGLTLNSLKTSVHNICPVIRVMPNTPVLIKEGVTAICLDDETISEPQKAFIQTIFQNSGDVHILAEDQFDVFTALIGSGPAFIFYLIETMIESGVELGLHRDISSSMVKKLFSGSSLMAEHSKEHVSMLKEMSIAPAGTTIAALTHFERTALRGNIMDAIRMAYNRSVELG</sequence>
<dbReference type="Gene3D" id="1.10.3730.10">
    <property type="entry name" value="ProC C-terminal domain-like"/>
    <property type="match status" value="1"/>
</dbReference>
<dbReference type="InterPro" id="IPR029036">
    <property type="entry name" value="P5CR_dimer"/>
</dbReference>
<keyword evidence="2 4" id="KW-0521">NADP</keyword>
<keyword evidence="9" id="KW-1185">Reference proteome</keyword>
<keyword evidence="4" id="KW-0963">Cytoplasm</keyword>
<evidence type="ECO:0000256" key="5">
    <source>
        <dbReference type="NCBIfam" id="TIGR00112"/>
    </source>
</evidence>
<evidence type="ECO:0000313" key="8">
    <source>
        <dbReference type="EMBL" id="BDQ37042.1"/>
    </source>
</evidence>
<name>A0ABN6S4K2_9BACT</name>
<dbReference type="EMBL" id="AP026709">
    <property type="protein sequence ID" value="BDQ37042.1"/>
    <property type="molecule type" value="Genomic_DNA"/>
</dbReference>
<reference evidence="8 9" key="1">
    <citation type="submission" date="2022-08" db="EMBL/GenBank/DDBJ databases">
        <title>Genome Sequence of the sulphate-reducing bacterium, Pseudodesulfovibrio sp. SYK.</title>
        <authorList>
            <person name="Kondo R."/>
            <person name="Kataoka T."/>
        </authorList>
    </citation>
    <scope>NUCLEOTIDE SEQUENCE [LARGE SCALE GENOMIC DNA]</scope>
    <source>
        <strain evidence="8 9">SYK</strain>
    </source>
</reference>
<organism evidence="8 9">
    <name type="scientific">Pseudodesulfovibrio nedwellii</name>
    <dbReference type="NCBI Taxonomy" id="2973072"/>
    <lineage>
        <taxon>Bacteria</taxon>
        <taxon>Pseudomonadati</taxon>
        <taxon>Thermodesulfobacteriota</taxon>
        <taxon>Desulfovibrionia</taxon>
        <taxon>Desulfovibrionales</taxon>
        <taxon>Desulfovibrionaceae</taxon>
    </lineage>
</organism>
<dbReference type="PANTHER" id="PTHR11645">
    <property type="entry name" value="PYRROLINE-5-CARBOXYLATE REDUCTASE"/>
    <property type="match status" value="1"/>
</dbReference>
<dbReference type="HAMAP" id="MF_01925">
    <property type="entry name" value="P5C_reductase"/>
    <property type="match status" value="1"/>
</dbReference>
<protein>
    <recommendedName>
        <fullName evidence="4 5">Pyrroline-5-carboxylate reductase</fullName>
        <shortName evidence="4">P5C reductase</shortName>
        <shortName evidence="4">P5CR</shortName>
        <ecNumber evidence="4 5">1.5.1.2</ecNumber>
    </recommendedName>
    <alternativeName>
        <fullName evidence="4">PCA reductase</fullName>
    </alternativeName>
</protein>
<evidence type="ECO:0000256" key="3">
    <source>
        <dbReference type="ARBA" id="ARBA00023002"/>
    </source>
</evidence>
<comment type="pathway">
    <text evidence="4">Amino-acid biosynthesis; L-proline biosynthesis; L-proline from L-glutamate 5-semialdehyde: step 1/1.</text>
</comment>
<evidence type="ECO:0000256" key="1">
    <source>
        <dbReference type="ARBA" id="ARBA00005525"/>
    </source>
</evidence>
<dbReference type="RefSeq" id="WP_281762910.1">
    <property type="nucleotide sequence ID" value="NZ_AP026709.1"/>
</dbReference>
<dbReference type="InterPro" id="IPR008927">
    <property type="entry name" value="6-PGluconate_DH-like_C_sf"/>
</dbReference>
<dbReference type="Gene3D" id="3.40.50.720">
    <property type="entry name" value="NAD(P)-binding Rossmann-like Domain"/>
    <property type="match status" value="1"/>
</dbReference>
<evidence type="ECO:0000259" key="6">
    <source>
        <dbReference type="Pfam" id="PF03807"/>
    </source>
</evidence>